<dbReference type="Pfam" id="PF10536">
    <property type="entry name" value="PMD"/>
    <property type="match status" value="1"/>
</dbReference>
<dbReference type="GO" id="GO:0010073">
    <property type="term" value="P:meristem maintenance"/>
    <property type="evidence" value="ECO:0007669"/>
    <property type="project" value="InterPro"/>
</dbReference>
<reference evidence="2 3" key="1">
    <citation type="submission" date="2019-05" db="EMBL/GenBank/DDBJ databases">
        <title>Mikania micrantha, genome provides insights into the molecular mechanism of rapid growth.</title>
        <authorList>
            <person name="Liu B."/>
        </authorList>
    </citation>
    <scope>NUCLEOTIDE SEQUENCE [LARGE SCALE GENOMIC DNA]</scope>
    <source>
        <strain evidence="2">NLD-2019</strain>
        <tissue evidence="2">Leaf</tissue>
    </source>
</reference>
<dbReference type="AlphaFoldDB" id="A0A5N6MBJ4"/>
<dbReference type="PANTHER" id="PTHR46033">
    <property type="entry name" value="PROTEIN MAIN-LIKE 2"/>
    <property type="match status" value="1"/>
</dbReference>
<dbReference type="Proteomes" id="UP000326396">
    <property type="component" value="Linkage Group LG6"/>
</dbReference>
<dbReference type="EMBL" id="SZYD01000016">
    <property type="protein sequence ID" value="KAD3337088.1"/>
    <property type="molecule type" value="Genomic_DNA"/>
</dbReference>
<dbReference type="InterPro" id="IPR019557">
    <property type="entry name" value="AminoTfrase-like_pln_mobile"/>
</dbReference>
<accession>A0A5N6MBJ4</accession>
<dbReference type="OrthoDB" id="1421598at2759"/>
<evidence type="ECO:0000313" key="3">
    <source>
        <dbReference type="Proteomes" id="UP000326396"/>
    </source>
</evidence>
<evidence type="ECO:0000259" key="1">
    <source>
        <dbReference type="Pfam" id="PF10536"/>
    </source>
</evidence>
<dbReference type="PANTHER" id="PTHR46033:SF8">
    <property type="entry name" value="PROTEIN MAINTENANCE OF MERISTEMS-LIKE"/>
    <property type="match status" value="1"/>
</dbReference>
<name>A0A5N6MBJ4_9ASTR</name>
<organism evidence="2 3">
    <name type="scientific">Mikania micrantha</name>
    <name type="common">bitter vine</name>
    <dbReference type="NCBI Taxonomy" id="192012"/>
    <lineage>
        <taxon>Eukaryota</taxon>
        <taxon>Viridiplantae</taxon>
        <taxon>Streptophyta</taxon>
        <taxon>Embryophyta</taxon>
        <taxon>Tracheophyta</taxon>
        <taxon>Spermatophyta</taxon>
        <taxon>Magnoliopsida</taxon>
        <taxon>eudicotyledons</taxon>
        <taxon>Gunneridae</taxon>
        <taxon>Pentapetalae</taxon>
        <taxon>asterids</taxon>
        <taxon>campanulids</taxon>
        <taxon>Asterales</taxon>
        <taxon>Asteraceae</taxon>
        <taxon>Asteroideae</taxon>
        <taxon>Heliantheae alliance</taxon>
        <taxon>Eupatorieae</taxon>
        <taxon>Mikania</taxon>
    </lineage>
</organism>
<gene>
    <name evidence="2" type="ORF">E3N88_32608</name>
</gene>
<evidence type="ECO:0000313" key="2">
    <source>
        <dbReference type="EMBL" id="KAD3337088.1"/>
    </source>
</evidence>
<comment type="caution">
    <text evidence="2">The sequence shown here is derived from an EMBL/GenBank/DDBJ whole genome shotgun (WGS) entry which is preliminary data.</text>
</comment>
<sequence>METETHTFHITVGEATVTLQYVNVLWGLPIEGKPVSRVDFSFKLSELIERCELLLGFTPSNTDIVGGRIKLVCLLNQLESEFPENPNSLQCTQRARLVILYLGGGTLFTDSTDSKVMLFGPPFVDPCYSAATSSFGEAPFASHSPDLIR</sequence>
<dbReference type="InterPro" id="IPR044824">
    <property type="entry name" value="MAIN-like"/>
</dbReference>
<feature type="domain" description="Aminotransferase-like plant mobile" evidence="1">
    <location>
        <begin position="3"/>
        <end position="117"/>
    </location>
</feature>
<proteinExistence type="predicted"/>
<protein>
    <recommendedName>
        <fullName evidence="1">Aminotransferase-like plant mobile domain-containing protein</fullName>
    </recommendedName>
</protein>
<keyword evidence="3" id="KW-1185">Reference proteome</keyword>